<keyword evidence="1" id="KW-1133">Transmembrane helix</keyword>
<evidence type="ECO:0000256" key="1">
    <source>
        <dbReference type="SAM" id="Phobius"/>
    </source>
</evidence>
<dbReference type="Proteomes" id="UP000193925">
    <property type="component" value="Chromosome AFERRI"/>
</dbReference>
<gene>
    <name evidence="3" type="ORF">AFERRI_10434</name>
    <name evidence="2" type="ORF">AFERRI_400155</name>
</gene>
<accession>A0A060UUX9</accession>
<sequence length="100" mass="10346">MTTTATTTSSTGVYVLTCTSPGTFYDTAPVASGSNEYALFPASGTGGQIVAACSSPAWVPYVVPFSFTESDFLVLAPALMGVMAAVAGAKYLINFMRGRR</sequence>
<evidence type="ECO:0000313" key="3">
    <source>
        <dbReference type="EMBL" id="SMH64401.1"/>
    </source>
</evidence>
<dbReference type="EMBL" id="LT841305">
    <property type="protein sequence ID" value="SMH64401.1"/>
    <property type="molecule type" value="Genomic_DNA"/>
</dbReference>
<keyword evidence="4" id="KW-1185">Reference proteome</keyword>
<name>A0A060UUX9_9PROT</name>
<proteinExistence type="predicted"/>
<reference evidence="3 4" key="3">
    <citation type="submission" date="2017-03" db="EMBL/GenBank/DDBJ databases">
        <authorList>
            <person name="Regsiter A."/>
            <person name="William W."/>
        </authorList>
    </citation>
    <scope>NUCLEOTIDE SEQUENCE [LARGE SCALE GENOMIC DNA]</scope>
    <source>
        <strain evidence="3">PRJEB5721</strain>
    </source>
</reference>
<keyword evidence="1" id="KW-0812">Transmembrane</keyword>
<evidence type="ECO:0000313" key="4">
    <source>
        <dbReference type="Proteomes" id="UP000193925"/>
    </source>
</evidence>
<dbReference type="AlphaFoldDB" id="A0A060UUX9"/>
<keyword evidence="1" id="KW-0472">Membrane</keyword>
<evidence type="ECO:0000313" key="2">
    <source>
        <dbReference type="EMBL" id="CDQ10374.1"/>
    </source>
</evidence>
<dbReference type="EMBL" id="CCCS020000035">
    <property type="protein sequence ID" value="CDQ10374.1"/>
    <property type="molecule type" value="Genomic_DNA"/>
</dbReference>
<protein>
    <submittedName>
        <fullName evidence="2">Uncharacterized protein</fullName>
    </submittedName>
</protein>
<organism evidence="2">
    <name type="scientific">Acidithiobacillus ferrivorans</name>
    <dbReference type="NCBI Taxonomy" id="160808"/>
    <lineage>
        <taxon>Bacteria</taxon>
        <taxon>Pseudomonadati</taxon>
        <taxon>Pseudomonadota</taxon>
        <taxon>Acidithiobacillia</taxon>
        <taxon>Acidithiobacillales</taxon>
        <taxon>Acidithiobacillaceae</taxon>
        <taxon>Acidithiobacillus</taxon>
    </lineage>
</organism>
<reference evidence="2" key="2">
    <citation type="submission" date="2014-07" db="EMBL/GenBank/DDBJ databases">
        <title>Initial genome analysis of the psychrotolerant acidophile Acidithiobacillus ferrivorans CF27: insights into iron and sulfur oxidation pathways and into biofilm formation.</title>
        <authorList>
            <person name="Talla E."/>
            <person name="Hedrich S."/>
            <person name="Mangenot S."/>
            <person name="Ji B."/>
            <person name="Johnson D.B."/>
            <person name="Barbe V."/>
            <person name="Bonnefoy V."/>
        </authorList>
    </citation>
    <scope>NUCLEOTIDE SEQUENCE [LARGE SCALE GENOMIC DNA]</scope>
    <source>
        <strain evidence="2">CF27</strain>
    </source>
</reference>
<reference evidence="2" key="1">
    <citation type="submission" date="2014-03" db="EMBL/GenBank/DDBJ databases">
        <authorList>
            <person name="Genoscope - CEA"/>
        </authorList>
    </citation>
    <scope>NUCLEOTIDE SEQUENCE [LARGE SCALE GENOMIC DNA]</scope>
    <source>
        <strain evidence="2">CF27</strain>
    </source>
</reference>
<feature type="transmembrane region" description="Helical" evidence="1">
    <location>
        <begin position="72"/>
        <end position="93"/>
    </location>
</feature>